<name>A0A0P0XKT4_ORYSJ</name>
<dbReference type="Proteomes" id="UP000059680">
    <property type="component" value="Chromosome 9"/>
</dbReference>
<dbReference type="EMBL" id="AP014965">
    <property type="protein sequence ID" value="BAT07308.1"/>
    <property type="molecule type" value="Genomic_DNA"/>
</dbReference>
<evidence type="ECO:0000313" key="2">
    <source>
        <dbReference type="Proteomes" id="UP000059680"/>
    </source>
</evidence>
<accession>A0A0P0XKT4</accession>
<feature type="non-terminal residue" evidence="1">
    <location>
        <position position="1"/>
    </location>
</feature>
<proteinExistence type="predicted"/>
<dbReference type="Gramene" id="Os09t0295200-01">
    <property type="protein sequence ID" value="Os09t0295200-01"/>
    <property type="gene ID" value="Os09g0295200"/>
</dbReference>
<protein>
    <submittedName>
        <fullName evidence="1">Os09g0295200 protein</fullName>
    </submittedName>
</protein>
<reference evidence="2" key="1">
    <citation type="journal article" date="2005" name="Nature">
        <title>The map-based sequence of the rice genome.</title>
        <authorList>
            <consortium name="International rice genome sequencing project (IRGSP)"/>
            <person name="Matsumoto T."/>
            <person name="Wu J."/>
            <person name="Kanamori H."/>
            <person name="Katayose Y."/>
            <person name="Fujisawa M."/>
            <person name="Namiki N."/>
            <person name="Mizuno H."/>
            <person name="Yamamoto K."/>
            <person name="Antonio B.A."/>
            <person name="Baba T."/>
            <person name="Sakata K."/>
            <person name="Nagamura Y."/>
            <person name="Aoki H."/>
            <person name="Arikawa K."/>
            <person name="Arita K."/>
            <person name="Bito T."/>
            <person name="Chiden Y."/>
            <person name="Fujitsuka N."/>
            <person name="Fukunaka R."/>
            <person name="Hamada M."/>
            <person name="Harada C."/>
            <person name="Hayashi A."/>
            <person name="Hijishita S."/>
            <person name="Honda M."/>
            <person name="Hosokawa S."/>
            <person name="Ichikawa Y."/>
            <person name="Idonuma A."/>
            <person name="Iijima M."/>
            <person name="Ikeda M."/>
            <person name="Ikeno M."/>
            <person name="Ito K."/>
            <person name="Ito S."/>
            <person name="Ito T."/>
            <person name="Ito Y."/>
            <person name="Ito Y."/>
            <person name="Iwabuchi A."/>
            <person name="Kamiya K."/>
            <person name="Karasawa W."/>
            <person name="Kurita K."/>
            <person name="Katagiri S."/>
            <person name="Kikuta A."/>
            <person name="Kobayashi H."/>
            <person name="Kobayashi N."/>
            <person name="Machita K."/>
            <person name="Maehara T."/>
            <person name="Masukawa M."/>
            <person name="Mizubayashi T."/>
            <person name="Mukai Y."/>
            <person name="Nagasaki H."/>
            <person name="Nagata Y."/>
            <person name="Naito S."/>
            <person name="Nakashima M."/>
            <person name="Nakama Y."/>
            <person name="Nakamichi Y."/>
            <person name="Nakamura M."/>
            <person name="Meguro A."/>
            <person name="Negishi M."/>
            <person name="Ohta I."/>
            <person name="Ohta T."/>
            <person name="Okamoto M."/>
            <person name="Ono N."/>
            <person name="Saji S."/>
            <person name="Sakaguchi M."/>
            <person name="Sakai K."/>
            <person name="Shibata M."/>
            <person name="Shimokawa T."/>
            <person name="Song J."/>
            <person name="Takazaki Y."/>
            <person name="Terasawa K."/>
            <person name="Tsugane M."/>
            <person name="Tsuji K."/>
            <person name="Ueda S."/>
            <person name="Waki K."/>
            <person name="Yamagata H."/>
            <person name="Yamamoto M."/>
            <person name="Yamamoto S."/>
            <person name="Yamane H."/>
            <person name="Yoshiki S."/>
            <person name="Yoshihara R."/>
            <person name="Yukawa K."/>
            <person name="Zhong H."/>
            <person name="Yano M."/>
            <person name="Yuan Q."/>
            <person name="Ouyang S."/>
            <person name="Liu J."/>
            <person name="Jones K.M."/>
            <person name="Gansberger K."/>
            <person name="Moffat K."/>
            <person name="Hill J."/>
            <person name="Bera J."/>
            <person name="Fadrosh D."/>
            <person name="Jin S."/>
            <person name="Johri S."/>
            <person name="Kim M."/>
            <person name="Overton L."/>
            <person name="Reardon M."/>
            <person name="Tsitrin T."/>
            <person name="Vuong H."/>
            <person name="Weaver B."/>
            <person name="Ciecko A."/>
            <person name="Tallon L."/>
            <person name="Jackson J."/>
            <person name="Pai G."/>
            <person name="Aken S.V."/>
            <person name="Utterback T."/>
            <person name="Reidmuller S."/>
            <person name="Feldblyum T."/>
            <person name="Hsiao J."/>
            <person name="Zismann V."/>
            <person name="Iobst S."/>
            <person name="de Vazeille A.R."/>
            <person name="Buell C.R."/>
            <person name="Ying K."/>
            <person name="Li Y."/>
            <person name="Lu T."/>
            <person name="Huang Y."/>
            <person name="Zhao Q."/>
            <person name="Feng Q."/>
            <person name="Zhang L."/>
            <person name="Zhu J."/>
            <person name="Weng Q."/>
            <person name="Mu J."/>
            <person name="Lu Y."/>
            <person name="Fan D."/>
            <person name="Liu Y."/>
            <person name="Guan J."/>
            <person name="Zhang Y."/>
            <person name="Yu S."/>
            <person name="Liu X."/>
            <person name="Zhang Y."/>
            <person name="Hong G."/>
            <person name="Han B."/>
            <person name="Choisne N."/>
            <person name="Demange N."/>
            <person name="Orjeda G."/>
            <person name="Samain S."/>
            <person name="Cattolico L."/>
            <person name="Pelletier E."/>
            <person name="Couloux A."/>
            <person name="Segurens B."/>
            <person name="Wincker P."/>
            <person name="D'Hont A."/>
            <person name="Scarpelli C."/>
            <person name="Weissenbach J."/>
            <person name="Salanoubat M."/>
            <person name="Quetier F."/>
            <person name="Yu Y."/>
            <person name="Kim H.R."/>
            <person name="Rambo T."/>
            <person name="Currie J."/>
            <person name="Collura K."/>
            <person name="Luo M."/>
            <person name="Yang T."/>
            <person name="Ammiraju J.S.S."/>
            <person name="Engler F."/>
            <person name="Soderlund C."/>
            <person name="Wing R.A."/>
            <person name="Palmer L.E."/>
            <person name="de la Bastide M."/>
            <person name="Spiegel L."/>
            <person name="Nascimento L."/>
            <person name="Zutavern T."/>
            <person name="O'Shaughnessy A."/>
            <person name="Dike S."/>
            <person name="Dedhia N."/>
            <person name="Preston R."/>
            <person name="Balija V."/>
            <person name="McCombie W.R."/>
            <person name="Chow T."/>
            <person name="Chen H."/>
            <person name="Chung M."/>
            <person name="Chen C."/>
            <person name="Shaw J."/>
            <person name="Wu H."/>
            <person name="Hsiao K."/>
            <person name="Chao Y."/>
            <person name="Chu M."/>
            <person name="Cheng C."/>
            <person name="Hour A."/>
            <person name="Lee P."/>
            <person name="Lin S."/>
            <person name="Lin Y."/>
            <person name="Liou J."/>
            <person name="Liu S."/>
            <person name="Hsing Y."/>
            <person name="Raghuvanshi S."/>
            <person name="Mohanty A."/>
            <person name="Bharti A.K."/>
            <person name="Gaur A."/>
            <person name="Gupta V."/>
            <person name="Kumar D."/>
            <person name="Ravi V."/>
            <person name="Vij S."/>
            <person name="Kapur A."/>
            <person name="Khurana P."/>
            <person name="Khurana P."/>
            <person name="Khurana J.P."/>
            <person name="Tyagi A.K."/>
            <person name="Gaikwad K."/>
            <person name="Singh A."/>
            <person name="Dalal V."/>
            <person name="Srivastava S."/>
            <person name="Dixit A."/>
            <person name="Pal A.K."/>
            <person name="Ghazi I.A."/>
            <person name="Yadav M."/>
            <person name="Pandit A."/>
            <person name="Bhargava A."/>
            <person name="Sureshbabu K."/>
            <person name="Batra K."/>
            <person name="Sharma T.R."/>
            <person name="Mohapatra T."/>
            <person name="Singh N.K."/>
            <person name="Messing J."/>
            <person name="Nelson A.B."/>
            <person name="Fuks G."/>
            <person name="Kavchok S."/>
            <person name="Keizer G."/>
            <person name="Linton E."/>
            <person name="Llaca V."/>
            <person name="Song R."/>
            <person name="Tanyolac B."/>
            <person name="Young S."/>
            <person name="Ho-Il K."/>
            <person name="Hahn J.H."/>
            <person name="Sangsakoo G."/>
            <person name="Vanavichit A."/>
            <person name="de Mattos Luiz.A.T."/>
            <person name="Zimmer P.D."/>
            <person name="Malone G."/>
            <person name="Dellagostin O."/>
            <person name="de Oliveira A.C."/>
            <person name="Bevan M."/>
            <person name="Bancroft I."/>
            <person name="Minx P."/>
            <person name="Cordum H."/>
            <person name="Wilson R."/>
            <person name="Cheng Z."/>
            <person name="Jin W."/>
            <person name="Jiang J."/>
            <person name="Leong S.A."/>
            <person name="Iwama H."/>
            <person name="Gojobori T."/>
            <person name="Itoh T."/>
            <person name="Niimura Y."/>
            <person name="Fujii Y."/>
            <person name="Habara T."/>
            <person name="Sakai H."/>
            <person name="Sato Y."/>
            <person name="Wilson G."/>
            <person name="Kumar K."/>
            <person name="McCouch S."/>
            <person name="Juretic N."/>
            <person name="Hoen D."/>
            <person name="Wright S."/>
            <person name="Bruskiewich R."/>
            <person name="Bureau T."/>
            <person name="Miyao A."/>
            <person name="Hirochika H."/>
            <person name="Nishikawa T."/>
            <person name="Kadowaki K."/>
            <person name="Sugiura M."/>
            <person name="Burr B."/>
            <person name="Sasaki T."/>
        </authorList>
    </citation>
    <scope>NUCLEOTIDE SEQUENCE [LARGE SCALE GENOMIC DNA]</scope>
    <source>
        <strain evidence="2">cv. Nipponbare</strain>
    </source>
</reference>
<organism evidence="1 2">
    <name type="scientific">Oryza sativa subsp. japonica</name>
    <name type="common">Rice</name>
    <dbReference type="NCBI Taxonomy" id="39947"/>
    <lineage>
        <taxon>Eukaryota</taxon>
        <taxon>Viridiplantae</taxon>
        <taxon>Streptophyta</taxon>
        <taxon>Embryophyta</taxon>
        <taxon>Tracheophyta</taxon>
        <taxon>Spermatophyta</taxon>
        <taxon>Magnoliopsida</taxon>
        <taxon>Liliopsida</taxon>
        <taxon>Poales</taxon>
        <taxon>Poaceae</taxon>
        <taxon>BOP clade</taxon>
        <taxon>Oryzoideae</taxon>
        <taxon>Oryzeae</taxon>
        <taxon>Oryzinae</taxon>
        <taxon>Oryza</taxon>
        <taxon>Oryza sativa</taxon>
    </lineage>
</organism>
<reference evidence="1 2" key="3">
    <citation type="journal article" date="2013" name="Rice">
        <title>Improvement of the Oryza sativa Nipponbare reference genome using next generation sequence and optical map data.</title>
        <authorList>
            <person name="Kawahara Y."/>
            <person name="de la Bastide M."/>
            <person name="Hamilton J.P."/>
            <person name="Kanamori H."/>
            <person name="McCombie W.R."/>
            <person name="Ouyang S."/>
            <person name="Schwartz D.C."/>
            <person name="Tanaka T."/>
            <person name="Wu J."/>
            <person name="Zhou S."/>
            <person name="Childs K.L."/>
            <person name="Davidson R.M."/>
            <person name="Lin H."/>
            <person name="Quesada-Ocampo L."/>
            <person name="Vaillancourt B."/>
            <person name="Sakai H."/>
            <person name="Lee S.S."/>
            <person name="Kim J."/>
            <person name="Numa H."/>
            <person name="Itoh T."/>
            <person name="Buell C.R."/>
            <person name="Matsumoto T."/>
        </authorList>
    </citation>
    <scope>NUCLEOTIDE SEQUENCE [LARGE SCALE GENOMIC DNA]</scope>
    <source>
        <strain evidence="2">cv. Nipponbare</strain>
    </source>
</reference>
<dbReference type="PaxDb" id="39947-A0A0P0XKT4"/>
<dbReference type="AlphaFoldDB" id="A0A0P0XKT4"/>
<sequence>IRAPRALSLSLFLKTSCRHHRPISLTGAPLTKSSHHQPCLTPANPFFQFSPSFSSHVKPHRSSLSLSLSCRFTLHSLALAVPTIPLTPSAGHCPP</sequence>
<keyword evidence="2" id="KW-1185">Reference proteome</keyword>
<reference evidence="1 2" key="2">
    <citation type="journal article" date="2013" name="Plant Cell Physiol.">
        <title>Rice Annotation Project Database (RAP-DB): an integrative and interactive database for rice genomics.</title>
        <authorList>
            <person name="Sakai H."/>
            <person name="Lee S.S."/>
            <person name="Tanaka T."/>
            <person name="Numa H."/>
            <person name="Kim J."/>
            <person name="Kawahara Y."/>
            <person name="Wakimoto H."/>
            <person name="Yang C.C."/>
            <person name="Iwamoto M."/>
            <person name="Abe T."/>
            <person name="Yamada Y."/>
            <person name="Muto A."/>
            <person name="Inokuchi H."/>
            <person name="Ikemura T."/>
            <person name="Matsumoto T."/>
            <person name="Sasaki T."/>
            <person name="Itoh T."/>
        </authorList>
    </citation>
    <scope>NUCLEOTIDE SEQUENCE [LARGE SCALE GENOMIC DNA]</scope>
    <source>
        <strain evidence="2">cv. Nipponbare</strain>
    </source>
</reference>
<evidence type="ECO:0000313" key="1">
    <source>
        <dbReference type="EMBL" id="BAT07308.1"/>
    </source>
</evidence>
<dbReference type="InParanoid" id="A0A0P0XKT4"/>
<gene>
    <name evidence="1" type="ordered locus">Os09g0295200</name>
    <name evidence="1" type="ORF">OSNPB_090295200</name>
</gene>